<sequence length="400" mass="47060">MNTPNEEVREGSTEQPHTLGPSTGGEGEERSQTETEEDGDYIDISSEEDGNEPKSPKKRGRGRPKGSKNKVKKNEVKLTKKGAKKVEENRRIDNYILEGKAFCTKDKIPRSPMRETPAETNTSLNVVAQDDVFEPFDRFDPFETNEPAGSTQSRDTADNPSTQEQNSQRLNSSERRNEEELLITLDETESSAQGVEVTGGRRTRQDQRRSFNNGEEEQLRLPNDILGVKRQLDEWCEAMANHFQSEFRSFGTQLQEMMRERLNEMRAFCYQRERWEQEIERMKEEYALKERDWQEEIERLRFLGDGQEKIREEWKKAKSTLKEEQAANEALRKQVKRLEGELERAQKVNEANLRNNNVTSEERGDNWNRPRRWENFNEQYERKEKRQSERRSTRRSEKEA</sequence>
<feature type="compositionally biased region" description="Basic and acidic residues" evidence="1">
    <location>
        <begin position="106"/>
        <end position="117"/>
    </location>
</feature>
<name>A0A6V7L3M0_9HYME</name>
<dbReference type="EMBL" id="CADCXW020000333">
    <property type="protein sequence ID" value="CAD1571058.1"/>
    <property type="molecule type" value="Genomic_DNA"/>
</dbReference>
<feature type="compositionally biased region" description="Basic and acidic residues" evidence="1">
    <location>
        <begin position="72"/>
        <end position="91"/>
    </location>
</feature>
<evidence type="ECO:0000313" key="2">
    <source>
        <dbReference type="EMBL" id="CAD1571058.1"/>
    </source>
</evidence>
<evidence type="ECO:0000256" key="1">
    <source>
        <dbReference type="SAM" id="MobiDB-lite"/>
    </source>
</evidence>
<feature type="compositionally biased region" description="Acidic residues" evidence="1">
    <location>
        <begin position="34"/>
        <end position="50"/>
    </location>
</feature>
<feature type="region of interest" description="Disordered" evidence="1">
    <location>
        <begin position="1"/>
        <end position="91"/>
    </location>
</feature>
<feature type="region of interest" description="Disordered" evidence="1">
    <location>
        <begin position="106"/>
        <end position="215"/>
    </location>
</feature>
<accession>A0A6V7L3M0</accession>
<organism evidence="2">
    <name type="scientific">Bracon brevicornis</name>
    <dbReference type="NCBI Taxonomy" id="1563983"/>
    <lineage>
        <taxon>Eukaryota</taxon>
        <taxon>Metazoa</taxon>
        <taxon>Ecdysozoa</taxon>
        <taxon>Arthropoda</taxon>
        <taxon>Hexapoda</taxon>
        <taxon>Insecta</taxon>
        <taxon>Pterygota</taxon>
        <taxon>Neoptera</taxon>
        <taxon>Endopterygota</taxon>
        <taxon>Hymenoptera</taxon>
        <taxon>Apocrita</taxon>
        <taxon>Ichneumonoidea</taxon>
        <taxon>Braconidae</taxon>
        <taxon>Braconinae</taxon>
        <taxon>Bracon</taxon>
    </lineage>
</organism>
<gene>
    <name evidence="2" type="ORF">BBRV_LOCUS96394</name>
</gene>
<proteinExistence type="predicted"/>
<dbReference type="AlphaFoldDB" id="A0A6V7L3M0"/>
<reference evidence="2" key="1">
    <citation type="submission" date="2020-07" db="EMBL/GenBank/DDBJ databases">
        <authorList>
            <person name="Ferguson B K."/>
        </authorList>
    </citation>
    <scope>NUCLEOTIDE SEQUENCE</scope>
    <source>
        <strain evidence="2">L06</strain>
    </source>
</reference>
<feature type="compositionally biased region" description="Basic and acidic residues" evidence="1">
    <location>
        <begin position="360"/>
        <end position="400"/>
    </location>
</feature>
<feature type="region of interest" description="Disordered" evidence="1">
    <location>
        <begin position="347"/>
        <end position="400"/>
    </location>
</feature>
<feature type="compositionally biased region" description="Polar residues" evidence="1">
    <location>
        <begin position="147"/>
        <end position="164"/>
    </location>
</feature>
<feature type="compositionally biased region" description="Basic and acidic residues" evidence="1">
    <location>
        <begin position="1"/>
        <end position="12"/>
    </location>
</feature>
<feature type="compositionally biased region" description="Basic residues" evidence="1">
    <location>
        <begin position="56"/>
        <end position="71"/>
    </location>
</feature>
<protein>
    <submittedName>
        <fullName evidence="2">Uncharacterized protein</fullName>
    </submittedName>
</protein>